<dbReference type="Proteomes" id="UP000724149">
    <property type="component" value="Unassembled WGS sequence"/>
</dbReference>
<accession>A0ABS2GJT7</accession>
<dbReference type="EMBL" id="JACSNR010000001">
    <property type="protein sequence ID" value="MBM6922386.1"/>
    <property type="molecule type" value="Genomic_DNA"/>
</dbReference>
<dbReference type="Pfam" id="PF02583">
    <property type="entry name" value="Trns_repr_metal"/>
    <property type="match status" value="1"/>
</dbReference>
<organism evidence="1 2">
    <name type="scientific">Hydrogenoanaerobacterium saccharovorans</name>
    <dbReference type="NCBI Taxonomy" id="474960"/>
    <lineage>
        <taxon>Bacteria</taxon>
        <taxon>Bacillati</taxon>
        <taxon>Bacillota</taxon>
        <taxon>Clostridia</taxon>
        <taxon>Eubacteriales</taxon>
        <taxon>Oscillospiraceae</taxon>
        <taxon>Hydrogenoanaerobacterium</taxon>
    </lineage>
</organism>
<dbReference type="InterPro" id="IPR003735">
    <property type="entry name" value="Metal_Tscrpt_repr"/>
</dbReference>
<keyword evidence="2" id="KW-1185">Reference proteome</keyword>
<dbReference type="PANTHER" id="PTHR33677">
    <property type="entry name" value="TRANSCRIPTIONAL REPRESSOR FRMR-RELATED"/>
    <property type="match status" value="1"/>
</dbReference>
<evidence type="ECO:0000313" key="1">
    <source>
        <dbReference type="EMBL" id="MBM6922386.1"/>
    </source>
</evidence>
<name>A0ABS2GJT7_9FIRM</name>
<dbReference type="PANTHER" id="PTHR33677:SF5">
    <property type="entry name" value="TRANSCRIPTIONAL REPRESSOR FRMR"/>
    <property type="match status" value="1"/>
</dbReference>
<protein>
    <submittedName>
        <fullName evidence="1">Metal-sensing transcriptional repressor</fullName>
    </submittedName>
</protein>
<dbReference type="InterPro" id="IPR038390">
    <property type="entry name" value="Metal_Tscrpt_repr_sf"/>
</dbReference>
<proteinExistence type="predicted"/>
<reference evidence="1 2" key="1">
    <citation type="journal article" date="2021" name="Sci. Rep.">
        <title>The distribution of antibiotic resistance genes in chicken gut microbiota commensals.</title>
        <authorList>
            <person name="Juricova H."/>
            <person name="Matiasovicova J."/>
            <person name="Kubasova T."/>
            <person name="Cejkova D."/>
            <person name="Rychlik I."/>
        </authorList>
    </citation>
    <scope>NUCLEOTIDE SEQUENCE [LARGE SCALE GENOMIC DNA]</scope>
    <source>
        <strain evidence="1 2">An564</strain>
    </source>
</reference>
<comment type="caution">
    <text evidence="1">The sequence shown here is derived from an EMBL/GenBank/DDBJ whole genome shotgun (WGS) entry which is preliminary data.</text>
</comment>
<gene>
    <name evidence="1" type="ORF">H9X81_01580</name>
</gene>
<dbReference type="RefSeq" id="WP_191392408.1">
    <property type="nucleotide sequence ID" value="NZ_JACSNR010000001.1"/>
</dbReference>
<evidence type="ECO:0000313" key="2">
    <source>
        <dbReference type="Proteomes" id="UP000724149"/>
    </source>
</evidence>
<dbReference type="Gene3D" id="1.20.58.1000">
    <property type="entry name" value="Metal-sensitive repressor, helix protomer"/>
    <property type="match status" value="1"/>
</dbReference>
<sequence length="89" mass="9873">MTEKEQRAIISRLHRISGQVAGIEKMVSEGAPEEEIIIQINAVKQAAHRVGQMLLNSKVNDCIRSVAQSGDAEAGIEAYQKTLEFYSRM</sequence>